<keyword evidence="3" id="KW-1185">Reference proteome</keyword>
<proteinExistence type="predicted"/>
<feature type="coiled-coil region" evidence="1">
    <location>
        <begin position="183"/>
        <end position="272"/>
    </location>
</feature>
<name>A0AAD1UCK2_EUPCR</name>
<comment type="caution">
    <text evidence="2">The sequence shown here is derived from an EMBL/GenBank/DDBJ whole genome shotgun (WGS) entry which is preliminary data.</text>
</comment>
<organism evidence="2 3">
    <name type="scientific">Euplotes crassus</name>
    <dbReference type="NCBI Taxonomy" id="5936"/>
    <lineage>
        <taxon>Eukaryota</taxon>
        <taxon>Sar</taxon>
        <taxon>Alveolata</taxon>
        <taxon>Ciliophora</taxon>
        <taxon>Intramacronucleata</taxon>
        <taxon>Spirotrichea</taxon>
        <taxon>Hypotrichia</taxon>
        <taxon>Euplotida</taxon>
        <taxon>Euplotidae</taxon>
        <taxon>Moneuplotes</taxon>
    </lineage>
</organism>
<evidence type="ECO:0000313" key="3">
    <source>
        <dbReference type="Proteomes" id="UP001295684"/>
    </source>
</evidence>
<gene>
    <name evidence="2" type="ORF">ECRASSUSDP1_LOCUS4274</name>
</gene>
<evidence type="ECO:0000256" key="1">
    <source>
        <dbReference type="SAM" id="Coils"/>
    </source>
</evidence>
<dbReference type="EMBL" id="CAMPGE010004104">
    <property type="protein sequence ID" value="CAI2362944.1"/>
    <property type="molecule type" value="Genomic_DNA"/>
</dbReference>
<accession>A0AAD1UCK2</accession>
<protein>
    <submittedName>
        <fullName evidence="2">Uncharacterized protein</fullName>
    </submittedName>
</protein>
<reference evidence="2" key="1">
    <citation type="submission" date="2023-07" db="EMBL/GenBank/DDBJ databases">
        <authorList>
            <consortium name="AG Swart"/>
            <person name="Singh M."/>
            <person name="Singh A."/>
            <person name="Seah K."/>
            <person name="Emmerich C."/>
        </authorList>
    </citation>
    <scope>NUCLEOTIDE SEQUENCE</scope>
    <source>
        <strain evidence="2">DP1</strain>
    </source>
</reference>
<dbReference type="AlphaFoldDB" id="A0AAD1UCK2"/>
<dbReference type="Proteomes" id="UP001295684">
    <property type="component" value="Unassembled WGS sequence"/>
</dbReference>
<sequence length="520" mass="60895">MNFPQCSAISCDRASELYLNRRRIYCCSNHRDTQYSGDEGRRLVDPESIKTIVCAVSQCMKEFLISDDDQENLDQEEGYAEFNDLIKEMSDKILFELETAIEQNEYYEFIRLYDKAMELKSFIMGNELFLKYSTNLLWEKALSVIRYESEKSPDLSNKELKEKYEKYLTLVTKQFKQRRCEIERAKNEEISRLNNIITELRRKLDDEQVSNQQAKAEHVEKEQKQSSTIEINTIKRKLTKKKNENKEYRQKIDELEDSLTERVTELNKTQKDLVQMREKYLPPAGTYSEDEFNLLFDPNEDNKLKKIKVLKSSKKKVLELELNDDKDFKQIESIKKRIPDLYRFSISSIPIVKYIRVNTLLNKYFPESVEVLHFNNNSELNPYLEIYISKLCKIGPRVSQEFLLYNFEFSPSEASQNNLITIFESYKHVKILGFPGCKLGLSRAPDFGDSLNGIAVECLDLNWCGSKQTGDFNNIHVTGYILTIMCRSLSWRLGEGKPCSCLSCRRASQSGRFCEEFSED</sequence>
<evidence type="ECO:0000313" key="2">
    <source>
        <dbReference type="EMBL" id="CAI2362944.1"/>
    </source>
</evidence>
<keyword evidence="1" id="KW-0175">Coiled coil</keyword>